<name>A0ACC1HMK9_9FUNG</name>
<keyword evidence="2" id="KW-1185">Reference proteome</keyword>
<accession>A0ACC1HMK9</accession>
<reference evidence="1" key="1">
    <citation type="submission" date="2022-06" db="EMBL/GenBank/DDBJ databases">
        <title>Phylogenomic reconstructions and comparative analyses of Kickxellomycotina fungi.</title>
        <authorList>
            <person name="Reynolds N.K."/>
            <person name="Stajich J.E."/>
            <person name="Barry K."/>
            <person name="Grigoriev I.V."/>
            <person name="Crous P."/>
            <person name="Smith M.E."/>
        </authorList>
    </citation>
    <scope>NUCLEOTIDE SEQUENCE</scope>
    <source>
        <strain evidence="1">RSA 2271</strain>
    </source>
</reference>
<proteinExistence type="predicted"/>
<gene>
    <name evidence="1" type="ORF">EV182_007266</name>
</gene>
<feature type="non-terminal residue" evidence="1">
    <location>
        <position position="116"/>
    </location>
</feature>
<sequence length="116" mass="12103">MQNSGPFGFFGLRDRQRGQEQEQGPPSSSILSMSGVTQQEQATITSSIPAPGILGSILDSDDDIALDESENIISRILAKAEAQSNTASSILRPVSATKPRSTVGPSGDNNALEGMA</sequence>
<dbReference type="EMBL" id="JAMZIH010003304">
    <property type="protein sequence ID" value="KAJ1676906.1"/>
    <property type="molecule type" value="Genomic_DNA"/>
</dbReference>
<protein>
    <submittedName>
        <fullName evidence="1">Uncharacterized protein</fullName>
    </submittedName>
</protein>
<dbReference type="Proteomes" id="UP001145114">
    <property type="component" value="Unassembled WGS sequence"/>
</dbReference>
<evidence type="ECO:0000313" key="1">
    <source>
        <dbReference type="EMBL" id="KAJ1676906.1"/>
    </source>
</evidence>
<organism evidence="1 2">
    <name type="scientific">Spiromyces aspiralis</name>
    <dbReference type="NCBI Taxonomy" id="68401"/>
    <lineage>
        <taxon>Eukaryota</taxon>
        <taxon>Fungi</taxon>
        <taxon>Fungi incertae sedis</taxon>
        <taxon>Zoopagomycota</taxon>
        <taxon>Kickxellomycotina</taxon>
        <taxon>Kickxellomycetes</taxon>
        <taxon>Kickxellales</taxon>
        <taxon>Kickxellaceae</taxon>
        <taxon>Spiromyces</taxon>
    </lineage>
</organism>
<evidence type="ECO:0000313" key="2">
    <source>
        <dbReference type="Proteomes" id="UP001145114"/>
    </source>
</evidence>
<comment type="caution">
    <text evidence="1">The sequence shown here is derived from an EMBL/GenBank/DDBJ whole genome shotgun (WGS) entry which is preliminary data.</text>
</comment>